<dbReference type="InterPro" id="IPR011009">
    <property type="entry name" value="Kinase-like_dom_sf"/>
</dbReference>
<keyword evidence="5 10" id="KW-0418">Kinase</keyword>
<evidence type="ECO:0000256" key="3">
    <source>
        <dbReference type="ARBA" id="ARBA00022679"/>
    </source>
</evidence>
<evidence type="ECO:0000259" key="9">
    <source>
        <dbReference type="PROSITE" id="PS50011"/>
    </source>
</evidence>
<organism evidence="10">
    <name type="scientific">Tanacetum cinerariifolium</name>
    <name type="common">Dalmatian daisy</name>
    <name type="synonym">Chrysanthemum cinerariifolium</name>
    <dbReference type="NCBI Taxonomy" id="118510"/>
    <lineage>
        <taxon>Eukaryota</taxon>
        <taxon>Viridiplantae</taxon>
        <taxon>Streptophyta</taxon>
        <taxon>Embryophyta</taxon>
        <taxon>Tracheophyta</taxon>
        <taxon>Spermatophyta</taxon>
        <taxon>Magnoliopsida</taxon>
        <taxon>eudicotyledons</taxon>
        <taxon>Gunneridae</taxon>
        <taxon>Pentapetalae</taxon>
        <taxon>asterids</taxon>
        <taxon>campanulids</taxon>
        <taxon>Asterales</taxon>
        <taxon>Asteraceae</taxon>
        <taxon>Asteroideae</taxon>
        <taxon>Anthemideae</taxon>
        <taxon>Anthemidinae</taxon>
        <taxon>Tanacetum</taxon>
    </lineage>
</organism>
<dbReference type="GO" id="GO:0005524">
    <property type="term" value="F:ATP binding"/>
    <property type="evidence" value="ECO:0007669"/>
    <property type="project" value="UniProtKB-KW"/>
</dbReference>
<feature type="non-terminal residue" evidence="10">
    <location>
        <position position="1"/>
    </location>
</feature>
<evidence type="ECO:0000313" key="10">
    <source>
        <dbReference type="EMBL" id="GFD57847.1"/>
    </source>
</evidence>
<name>A0A699XDW0_TANCI</name>
<dbReference type="GO" id="GO:0004674">
    <property type="term" value="F:protein serine/threonine kinase activity"/>
    <property type="evidence" value="ECO:0007669"/>
    <property type="project" value="UniProtKB-KW"/>
</dbReference>
<protein>
    <recommendedName>
        <fullName evidence="1">non-specific serine/threonine protein kinase</fullName>
        <ecNumber evidence="1">2.7.11.1</ecNumber>
    </recommendedName>
</protein>
<dbReference type="InterPro" id="IPR000719">
    <property type="entry name" value="Prot_kinase_dom"/>
</dbReference>
<feature type="domain" description="Protein kinase" evidence="9">
    <location>
        <begin position="1"/>
        <end position="59"/>
    </location>
</feature>
<dbReference type="PANTHER" id="PTHR45637">
    <property type="entry name" value="FLIPPASE KINASE 1-RELATED"/>
    <property type="match status" value="1"/>
</dbReference>
<keyword evidence="6" id="KW-0067">ATP-binding</keyword>
<dbReference type="EMBL" id="BKCJ011845628">
    <property type="protein sequence ID" value="GFD57847.1"/>
    <property type="molecule type" value="Genomic_DNA"/>
</dbReference>
<comment type="caution">
    <text evidence="10">The sequence shown here is derived from an EMBL/GenBank/DDBJ whole genome shotgun (WGS) entry which is preliminary data.</text>
</comment>
<evidence type="ECO:0000256" key="6">
    <source>
        <dbReference type="ARBA" id="ARBA00022840"/>
    </source>
</evidence>
<dbReference type="SUPFAM" id="SSF56112">
    <property type="entry name" value="Protein kinase-like (PK-like)"/>
    <property type="match status" value="1"/>
</dbReference>
<dbReference type="AlphaFoldDB" id="A0A699XDW0"/>
<dbReference type="PROSITE" id="PS50011">
    <property type="entry name" value="PROTEIN_KINASE_DOM"/>
    <property type="match status" value="1"/>
</dbReference>
<comment type="catalytic activity">
    <reaction evidence="8">
        <text>L-seryl-[protein] + ATP = O-phospho-L-seryl-[protein] + ADP + H(+)</text>
        <dbReference type="Rhea" id="RHEA:17989"/>
        <dbReference type="Rhea" id="RHEA-COMP:9863"/>
        <dbReference type="Rhea" id="RHEA-COMP:11604"/>
        <dbReference type="ChEBI" id="CHEBI:15378"/>
        <dbReference type="ChEBI" id="CHEBI:29999"/>
        <dbReference type="ChEBI" id="CHEBI:30616"/>
        <dbReference type="ChEBI" id="CHEBI:83421"/>
        <dbReference type="ChEBI" id="CHEBI:456216"/>
        <dbReference type="EC" id="2.7.11.1"/>
    </reaction>
</comment>
<evidence type="ECO:0000256" key="7">
    <source>
        <dbReference type="ARBA" id="ARBA00047899"/>
    </source>
</evidence>
<comment type="catalytic activity">
    <reaction evidence="7">
        <text>L-threonyl-[protein] + ATP = O-phospho-L-threonyl-[protein] + ADP + H(+)</text>
        <dbReference type="Rhea" id="RHEA:46608"/>
        <dbReference type="Rhea" id="RHEA-COMP:11060"/>
        <dbReference type="Rhea" id="RHEA-COMP:11605"/>
        <dbReference type="ChEBI" id="CHEBI:15378"/>
        <dbReference type="ChEBI" id="CHEBI:30013"/>
        <dbReference type="ChEBI" id="CHEBI:30616"/>
        <dbReference type="ChEBI" id="CHEBI:61977"/>
        <dbReference type="ChEBI" id="CHEBI:456216"/>
        <dbReference type="EC" id="2.7.11.1"/>
    </reaction>
</comment>
<dbReference type="EC" id="2.7.11.1" evidence="1"/>
<keyword evidence="3" id="KW-0808">Transferase</keyword>
<keyword evidence="4" id="KW-0547">Nucleotide-binding</keyword>
<sequence length="59" mass="6708">AGDIGSVYLSEMKMVGFTLPAVFAAKVMDMRELARRNKEGRSRTEREILEALDHPFLPR</sequence>
<evidence type="ECO:0000256" key="8">
    <source>
        <dbReference type="ARBA" id="ARBA00048679"/>
    </source>
</evidence>
<evidence type="ECO:0000256" key="4">
    <source>
        <dbReference type="ARBA" id="ARBA00022741"/>
    </source>
</evidence>
<accession>A0A699XDW0</accession>
<keyword evidence="2" id="KW-0723">Serine/threonine-protein kinase</keyword>
<gene>
    <name evidence="10" type="ORF">Tci_929816</name>
</gene>
<evidence type="ECO:0000256" key="2">
    <source>
        <dbReference type="ARBA" id="ARBA00022527"/>
    </source>
</evidence>
<proteinExistence type="predicted"/>
<dbReference type="Gene3D" id="3.30.200.20">
    <property type="entry name" value="Phosphorylase Kinase, domain 1"/>
    <property type="match status" value="1"/>
</dbReference>
<feature type="non-terminal residue" evidence="10">
    <location>
        <position position="59"/>
    </location>
</feature>
<evidence type="ECO:0000256" key="1">
    <source>
        <dbReference type="ARBA" id="ARBA00012513"/>
    </source>
</evidence>
<reference evidence="10" key="1">
    <citation type="journal article" date="2019" name="Sci. Rep.">
        <title>Draft genome of Tanacetum cinerariifolium, the natural source of mosquito coil.</title>
        <authorList>
            <person name="Yamashiro T."/>
            <person name="Shiraishi A."/>
            <person name="Satake H."/>
            <person name="Nakayama K."/>
        </authorList>
    </citation>
    <scope>NUCLEOTIDE SEQUENCE</scope>
</reference>
<evidence type="ECO:0000256" key="5">
    <source>
        <dbReference type="ARBA" id="ARBA00022777"/>
    </source>
</evidence>